<dbReference type="GO" id="GO:0005758">
    <property type="term" value="C:mitochondrial intermembrane space"/>
    <property type="evidence" value="ECO:0000318"/>
    <property type="project" value="GO_Central"/>
</dbReference>
<evidence type="ECO:0000313" key="2">
    <source>
        <dbReference type="Ensembl" id="ENSGALP00010003662.1"/>
    </source>
</evidence>
<keyword evidence="3" id="KW-1185">Reference proteome</keyword>
<dbReference type="InterPro" id="IPR009069">
    <property type="entry name" value="Cys_alpha_HP_mot_SF"/>
</dbReference>
<sequence>RRCWVPQPGHAWSRPKSQEEEEEEDPVEAMVSRTGCAEQHWALQECMAEQRDWRRCQAQVQAFRQCMAQQQRPHPEELHPNPPHCSPNGD</sequence>
<dbReference type="GO" id="GO:0033617">
    <property type="term" value="P:mitochondrial respiratory chain complex IV assembly"/>
    <property type="evidence" value="ECO:0007669"/>
    <property type="project" value="InterPro"/>
</dbReference>
<dbReference type="InterPro" id="IPR039870">
    <property type="entry name" value="Coa4-like"/>
</dbReference>
<feature type="region of interest" description="Disordered" evidence="1">
    <location>
        <begin position="66"/>
        <end position="90"/>
    </location>
</feature>
<dbReference type="SUPFAM" id="SSF47072">
    <property type="entry name" value="Cysteine alpha-hairpin motif"/>
    <property type="match status" value="1"/>
</dbReference>
<dbReference type="AlphaFoldDB" id="A0A8V0X6D9"/>
<dbReference type="Ensembl" id="ENSGALT00010005884.1">
    <property type="protein sequence ID" value="ENSGALP00010003662.1"/>
    <property type="gene ID" value="ENSGALG00010002567.1"/>
</dbReference>
<feature type="compositionally biased region" description="Pro residues" evidence="1">
    <location>
        <begin position="80"/>
        <end position="90"/>
    </location>
</feature>
<evidence type="ECO:0000256" key="1">
    <source>
        <dbReference type="SAM" id="MobiDB-lite"/>
    </source>
</evidence>
<organism evidence="2 3">
    <name type="scientific">Gallus gallus</name>
    <name type="common">Chicken</name>
    <dbReference type="NCBI Taxonomy" id="9031"/>
    <lineage>
        <taxon>Eukaryota</taxon>
        <taxon>Metazoa</taxon>
        <taxon>Chordata</taxon>
        <taxon>Craniata</taxon>
        <taxon>Vertebrata</taxon>
        <taxon>Euteleostomi</taxon>
        <taxon>Archelosauria</taxon>
        <taxon>Archosauria</taxon>
        <taxon>Dinosauria</taxon>
        <taxon>Saurischia</taxon>
        <taxon>Theropoda</taxon>
        <taxon>Coelurosauria</taxon>
        <taxon>Aves</taxon>
        <taxon>Neognathae</taxon>
        <taxon>Galloanserae</taxon>
        <taxon>Galliformes</taxon>
        <taxon>Phasianidae</taxon>
        <taxon>Phasianinae</taxon>
        <taxon>Gallus</taxon>
    </lineage>
</organism>
<dbReference type="PANTHER" id="PTHR13639">
    <property type="entry name" value="CYTOCHROME C OXIDASE ASSEMBLY FACTOR 4 HOMOLOG, MITOCHONDRIAL"/>
    <property type="match status" value="1"/>
</dbReference>
<protein>
    <submittedName>
        <fullName evidence="2">Cytochrome c oxidase assembly factor 4 homolog</fullName>
    </submittedName>
</protein>
<accession>A0A8V0X6D9</accession>
<reference evidence="2" key="3">
    <citation type="submission" date="2025-09" db="UniProtKB">
        <authorList>
            <consortium name="Ensembl"/>
        </authorList>
    </citation>
    <scope>IDENTIFICATION</scope>
    <source>
        <strain evidence="2">broiler</strain>
    </source>
</reference>
<dbReference type="GeneTree" id="ENSGT00390000008503"/>
<evidence type="ECO:0000313" key="3">
    <source>
        <dbReference type="Proteomes" id="UP000000539"/>
    </source>
</evidence>
<dbReference type="PANTHER" id="PTHR13639:SF2">
    <property type="entry name" value="CYTOCHROME C OXIDASE ASSEMBLY FACTOR 4 HOMOLOG, MITOCHONDRIAL"/>
    <property type="match status" value="1"/>
</dbReference>
<name>A0A8V0X6D9_CHICK</name>
<feature type="region of interest" description="Disordered" evidence="1">
    <location>
        <begin position="1"/>
        <end position="27"/>
    </location>
</feature>
<reference evidence="2" key="1">
    <citation type="submission" date="2020-11" db="EMBL/GenBank/DDBJ databases">
        <title>Gallus gallus (Chicken) genome, bGalGal1, GRCg7b, maternal haplotype autosomes + Z &amp; W.</title>
        <authorList>
            <person name="Warren W."/>
            <person name="Formenti G."/>
            <person name="Fedrigo O."/>
            <person name="Haase B."/>
            <person name="Mountcastle J."/>
            <person name="Balacco J."/>
            <person name="Tracey A."/>
            <person name="Schneider V."/>
            <person name="Okimoto R."/>
            <person name="Cheng H."/>
            <person name="Hawken R."/>
            <person name="Howe K."/>
            <person name="Jarvis E.D."/>
        </authorList>
    </citation>
    <scope>NUCLEOTIDE SEQUENCE [LARGE SCALE GENOMIC DNA]</scope>
    <source>
        <strain evidence="2">Broiler</strain>
    </source>
</reference>
<reference evidence="2" key="2">
    <citation type="submission" date="2025-08" db="UniProtKB">
        <authorList>
            <consortium name="Ensembl"/>
        </authorList>
    </citation>
    <scope>IDENTIFICATION</scope>
    <source>
        <strain evidence="2">broiler</strain>
    </source>
</reference>
<proteinExistence type="predicted"/>
<dbReference type="Proteomes" id="UP000000539">
    <property type="component" value="Chromosome 1"/>
</dbReference>